<keyword evidence="4" id="KW-1185">Reference proteome</keyword>
<accession>A0A812US56</accession>
<feature type="domain" description="CS" evidence="2">
    <location>
        <begin position="14"/>
        <end position="84"/>
    </location>
</feature>
<evidence type="ECO:0000259" key="2">
    <source>
        <dbReference type="PROSITE" id="PS51203"/>
    </source>
</evidence>
<dbReference type="GO" id="GO:0051087">
    <property type="term" value="F:protein-folding chaperone binding"/>
    <property type="evidence" value="ECO:0007669"/>
    <property type="project" value="TreeGrafter"/>
</dbReference>
<dbReference type="GO" id="GO:0005634">
    <property type="term" value="C:nucleus"/>
    <property type="evidence" value="ECO:0007669"/>
    <property type="project" value="TreeGrafter"/>
</dbReference>
<dbReference type="PROSITE" id="PS51203">
    <property type="entry name" value="CS"/>
    <property type="match status" value="1"/>
</dbReference>
<dbReference type="Gene3D" id="2.60.40.790">
    <property type="match status" value="1"/>
</dbReference>
<dbReference type="OrthoDB" id="1564555at2759"/>
<dbReference type="Pfam" id="PF04969">
    <property type="entry name" value="CS"/>
    <property type="match status" value="1"/>
</dbReference>
<comment type="caution">
    <text evidence="3">The sequence shown here is derived from an EMBL/GenBank/DDBJ whole genome shotgun (WGS) entry which is preliminary data.</text>
</comment>
<dbReference type="SUPFAM" id="SSF49764">
    <property type="entry name" value="HSP20-like chaperones"/>
    <property type="match status" value="1"/>
</dbReference>
<sequence>MAAGYRGTVEGPKVLQPSVLWAQRKDSIFVTVDVKDAKDVSVQLEDESLNFSARGGEDGAAYSFNLDLFAPIRREAKKELGVKL</sequence>
<dbReference type="InterPro" id="IPR007052">
    <property type="entry name" value="CS_dom"/>
</dbReference>
<proteinExistence type="inferred from homology"/>
<dbReference type="AlphaFoldDB" id="A0A812US56"/>
<protein>
    <submittedName>
        <fullName evidence="3">P23-2 protein</fullName>
    </submittedName>
</protein>
<dbReference type="GO" id="GO:0051131">
    <property type="term" value="P:chaperone-mediated protein complex assembly"/>
    <property type="evidence" value="ECO:0007669"/>
    <property type="project" value="TreeGrafter"/>
</dbReference>
<comment type="similarity">
    <text evidence="1">Belongs to the p23/wos2 family.</text>
</comment>
<evidence type="ECO:0000256" key="1">
    <source>
        <dbReference type="ARBA" id="ARBA00025733"/>
    </source>
</evidence>
<organism evidence="3 4">
    <name type="scientific">Symbiodinium natans</name>
    <dbReference type="NCBI Taxonomy" id="878477"/>
    <lineage>
        <taxon>Eukaryota</taxon>
        <taxon>Sar</taxon>
        <taxon>Alveolata</taxon>
        <taxon>Dinophyceae</taxon>
        <taxon>Suessiales</taxon>
        <taxon>Symbiodiniaceae</taxon>
        <taxon>Symbiodinium</taxon>
    </lineage>
</organism>
<gene>
    <name evidence="3" type="primary">P23-2</name>
    <name evidence="3" type="ORF">SNAT2548_LOCUS33468</name>
</gene>
<evidence type="ECO:0000313" key="3">
    <source>
        <dbReference type="EMBL" id="CAE7587101.1"/>
    </source>
</evidence>
<dbReference type="PANTHER" id="PTHR22932:SF1">
    <property type="entry name" value="CO-CHAPERONE PROTEIN DAF-41"/>
    <property type="match status" value="1"/>
</dbReference>
<dbReference type="GO" id="GO:0051879">
    <property type="term" value="F:Hsp90 protein binding"/>
    <property type="evidence" value="ECO:0007669"/>
    <property type="project" value="InterPro"/>
</dbReference>
<dbReference type="InterPro" id="IPR045250">
    <property type="entry name" value="p23-like"/>
</dbReference>
<reference evidence="3" key="1">
    <citation type="submission" date="2021-02" db="EMBL/GenBank/DDBJ databases">
        <authorList>
            <person name="Dougan E. K."/>
            <person name="Rhodes N."/>
            <person name="Thang M."/>
            <person name="Chan C."/>
        </authorList>
    </citation>
    <scope>NUCLEOTIDE SEQUENCE</scope>
</reference>
<dbReference type="InterPro" id="IPR008978">
    <property type="entry name" value="HSP20-like_chaperone"/>
</dbReference>
<evidence type="ECO:0000313" key="4">
    <source>
        <dbReference type="Proteomes" id="UP000604046"/>
    </source>
</evidence>
<dbReference type="PANTHER" id="PTHR22932">
    <property type="entry name" value="TELOMERASE-BINDING PROTEIN P23 HSP90 CO-CHAPERONE"/>
    <property type="match status" value="1"/>
</dbReference>
<dbReference type="GO" id="GO:0005829">
    <property type="term" value="C:cytosol"/>
    <property type="evidence" value="ECO:0007669"/>
    <property type="project" value="TreeGrafter"/>
</dbReference>
<dbReference type="Proteomes" id="UP000604046">
    <property type="component" value="Unassembled WGS sequence"/>
</dbReference>
<dbReference type="EMBL" id="CAJNDS010002757">
    <property type="protein sequence ID" value="CAE7587101.1"/>
    <property type="molecule type" value="Genomic_DNA"/>
</dbReference>
<name>A0A812US56_9DINO</name>
<dbReference type="GO" id="GO:0006457">
    <property type="term" value="P:protein folding"/>
    <property type="evidence" value="ECO:0007669"/>
    <property type="project" value="TreeGrafter"/>
</dbReference>